<protein>
    <submittedName>
        <fullName evidence="2">Uncharacterized protein</fullName>
    </submittedName>
</protein>
<dbReference type="EMBL" id="OIVN01002074">
    <property type="protein sequence ID" value="SPD00322.1"/>
    <property type="molecule type" value="Genomic_DNA"/>
</dbReference>
<feature type="compositionally biased region" description="Basic residues" evidence="1">
    <location>
        <begin position="46"/>
        <end position="57"/>
    </location>
</feature>
<gene>
    <name evidence="2" type="ORF">FSB_LOCUS28204</name>
</gene>
<feature type="compositionally biased region" description="Polar residues" evidence="1">
    <location>
        <begin position="35"/>
        <end position="44"/>
    </location>
</feature>
<evidence type="ECO:0000313" key="2">
    <source>
        <dbReference type="EMBL" id="SPD00322.1"/>
    </source>
</evidence>
<name>A0A2N9GL56_FAGSY</name>
<evidence type="ECO:0000256" key="1">
    <source>
        <dbReference type="SAM" id="MobiDB-lite"/>
    </source>
</evidence>
<dbReference type="AlphaFoldDB" id="A0A2N9GL56"/>
<sequence length="100" mass="11795">MLKRSPPVASLQKWLRWRSKCEISLPTFRNLPGKTRSSTRNSCSVRLRRGRKRTRERVRKEAMLSLDKSISKNNSRSNNRSNNKSNAKSKKGRRRARIRE</sequence>
<accession>A0A2N9GL56</accession>
<feature type="compositionally biased region" description="Low complexity" evidence="1">
    <location>
        <begin position="71"/>
        <end position="86"/>
    </location>
</feature>
<reference evidence="2" key="1">
    <citation type="submission" date="2018-02" db="EMBL/GenBank/DDBJ databases">
        <authorList>
            <person name="Cohen D.B."/>
            <person name="Kent A.D."/>
        </authorList>
    </citation>
    <scope>NUCLEOTIDE SEQUENCE</scope>
</reference>
<proteinExistence type="predicted"/>
<organism evidence="2">
    <name type="scientific">Fagus sylvatica</name>
    <name type="common">Beechnut</name>
    <dbReference type="NCBI Taxonomy" id="28930"/>
    <lineage>
        <taxon>Eukaryota</taxon>
        <taxon>Viridiplantae</taxon>
        <taxon>Streptophyta</taxon>
        <taxon>Embryophyta</taxon>
        <taxon>Tracheophyta</taxon>
        <taxon>Spermatophyta</taxon>
        <taxon>Magnoliopsida</taxon>
        <taxon>eudicotyledons</taxon>
        <taxon>Gunneridae</taxon>
        <taxon>Pentapetalae</taxon>
        <taxon>rosids</taxon>
        <taxon>fabids</taxon>
        <taxon>Fagales</taxon>
        <taxon>Fagaceae</taxon>
        <taxon>Fagus</taxon>
    </lineage>
</organism>
<feature type="compositionally biased region" description="Basic residues" evidence="1">
    <location>
        <begin position="87"/>
        <end position="100"/>
    </location>
</feature>
<feature type="region of interest" description="Disordered" evidence="1">
    <location>
        <begin position="29"/>
        <end position="100"/>
    </location>
</feature>